<proteinExistence type="predicted"/>
<sequence length="100" mass="10887">MSITVSLLLWVICLSCHAWLQPGRYGLPPPRPGYRPALWGTRLLAPVLALLVTTRHDAIAGILVWCMTASLAGLVVACGLCFGPRIIGTDGRRVARERRP</sequence>
<evidence type="ECO:0000313" key="3">
    <source>
        <dbReference type="Proteomes" id="UP000262371"/>
    </source>
</evidence>
<dbReference type="RefSeq" id="WP_116703369.1">
    <property type="nucleotide sequence ID" value="NZ_QUWV01000089.1"/>
</dbReference>
<dbReference type="Proteomes" id="UP000262371">
    <property type="component" value="Unassembled WGS sequence"/>
</dbReference>
<feature type="transmembrane region" description="Helical" evidence="1">
    <location>
        <begin position="58"/>
        <end position="83"/>
    </location>
</feature>
<dbReference type="OrthoDB" id="7284156at2"/>
<keyword evidence="1" id="KW-0812">Transmembrane</keyword>
<dbReference type="EMBL" id="QUWV01000089">
    <property type="protein sequence ID" value="RFD19542.1"/>
    <property type="molecule type" value="Genomic_DNA"/>
</dbReference>
<evidence type="ECO:0000313" key="2">
    <source>
        <dbReference type="EMBL" id="RFD19542.1"/>
    </source>
</evidence>
<keyword evidence="1" id="KW-1133">Transmembrane helix</keyword>
<keyword evidence="1" id="KW-0472">Membrane</keyword>
<comment type="caution">
    <text evidence="2">The sequence shown here is derived from an EMBL/GenBank/DDBJ whole genome shotgun (WGS) entry which is preliminary data.</text>
</comment>
<accession>A0A371YZ74</accession>
<name>A0A371YZ74_9PROT</name>
<evidence type="ECO:0000256" key="1">
    <source>
        <dbReference type="SAM" id="Phobius"/>
    </source>
</evidence>
<dbReference type="AlphaFoldDB" id="A0A371YZ74"/>
<keyword evidence="3" id="KW-1185">Reference proteome</keyword>
<gene>
    <name evidence="2" type="ORF">DY926_10765</name>
</gene>
<protein>
    <submittedName>
        <fullName evidence="2">Uncharacterized protein</fullName>
    </submittedName>
</protein>
<organism evidence="2 3">
    <name type="scientific">Komagataeibacter melaceti</name>
    <dbReference type="NCBI Taxonomy" id="2766577"/>
    <lineage>
        <taxon>Bacteria</taxon>
        <taxon>Pseudomonadati</taxon>
        <taxon>Pseudomonadota</taxon>
        <taxon>Alphaproteobacteria</taxon>
        <taxon>Acetobacterales</taxon>
        <taxon>Acetobacteraceae</taxon>
        <taxon>Komagataeibacter</taxon>
    </lineage>
</organism>
<reference evidence="2 3" key="1">
    <citation type="submission" date="2018-08" db="EMBL/GenBank/DDBJ databases">
        <title>Komagataeibacter sp. AV 382.</title>
        <authorList>
            <person name="Skraban J."/>
            <person name="Trcek J."/>
        </authorList>
    </citation>
    <scope>NUCLEOTIDE SEQUENCE [LARGE SCALE GENOMIC DNA]</scope>
    <source>
        <strain evidence="2 3">AV 382</strain>
    </source>
</reference>